<keyword evidence="1" id="KW-0812">Transmembrane</keyword>
<dbReference type="EMBL" id="CP000246">
    <property type="protein sequence ID" value="ABG84050.1"/>
    <property type="molecule type" value="Genomic_DNA"/>
</dbReference>
<keyword evidence="3" id="KW-1185">Reference proteome</keyword>
<dbReference type="Proteomes" id="UP000001823">
    <property type="component" value="Chromosome"/>
</dbReference>
<feature type="transmembrane region" description="Helical" evidence="1">
    <location>
        <begin position="75"/>
        <end position="94"/>
    </location>
</feature>
<sequence length="108" mass="12172">MLIAILLLLLSIFNIFIGKKVKDKNLAHLLSGFDKEKDDLEYVSSVLGNTFKWIGNLGVIITAIYLILINSISVGLYLICYVGVIILFTVNLTFKTDRHRRSKLKASK</sequence>
<dbReference type="HOGENOM" id="CLU_2192443_0_0_9"/>
<dbReference type="RefSeq" id="WP_003470421.1">
    <property type="nucleotide sequence ID" value="NC_008261.1"/>
</dbReference>
<accession>A0A0H2YSP7</accession>
<evidence type="ECO:0000313" key="3">
    <source>
        <dbReference type="Proteomes" id="UP000001823"/>
    </source>
</evidence>
<evidence type="ECO:0000313" key="2">
    <source>
        <dbReference type="EMBL" id="ABG84050.1"/>
    </source>
</evidence>
<dbReference type="AlphaFoldDB" id="A0A0H2YSP7"/>
<feature type="transmembrane region" description="Helical" evidence="1">
    <location>
        <begin position="42"/>
        <end position="68"/>
    </location>
</feature>
<keyword evidence="1" id="KW-0472">Membrane</keyword>
<name>A0A0H2YSP7_CLOP1</name>
<organism evidence="2 3">
    <name type="scientific">Clostridium perfringens (strain ATCC 13124 / DSM 756 / JCM 1290 / NCIMB 6125 / NCTC 8237 / Type A)</name>
    <dbReference type="NCBI Taxonomy" id="195103"/>
    <lineage>
        <taxon>Bacteria</taxon>
        <taxon>Bacillati</taxon>
        <taxon>Bacillota</taxon>
        <taxon>Clostridia</taxon>
        <taxon>Eubacteriales</taxon>
        <taxon>Clostridiaceae</taxon>
        <taxon>Clostridium</taxon>
    </lineage>
</organism>
<dbReference type="KEGG" id="cpf:CPF_1632"/>
<protein>
    <submittedName>
        <fullName evidence="2">Conserved domain protein</fullName>
    </submittedName>
</protein>
<reference evidence="2 3" key="1">
    <citation type="journal article" date="2006" name="Genome Res.">
        <title>Skewed genomic variability in strains of the toxigenic bacterial pathogen, Clostridium perfringens.</title>
        <authorList>
            <person name="Myers G.S."/>
            <person name="Rasko D.A."/>
            <person name="Cheung J.K."/>
            <person name="Ravel J."/>
            <person name="Seshadri R."/>
            <person name="Deboy R.T."/>
            <person name="Ren Q."/>
            <person name="Varga J."/>
            <person name="Awad M.M."/>
            <person name="Brinkac L.M."/>
            <person name="Daugherty S.C."/>
            <person name="Haft D.H."/>
            <person name="Dodson R.J."/>
            <person name="Madupu R."/>
            <person name="Nelson W.C."/>
            <person name="Rosovitz M.J."/>
            <person name="Sullivan S.A."/>
            <person name="Khouri H."/>
            <person name="Dimitrov G.I."/>
            <person name="Watkins K.L."/>
            <person name="Mulligan S."/>
            <person name="Benton J."/>
            <person name="Radune D."/>
            <person name="Fisher D.J."/>
            <person name="Atkins H.S."/>
            <person name="Hiscox T."/>
            <person name="Jost B.H."/>
            <person name="Billington S.J."/>
            <person name="Songer J.G."/>
            <person name="McClane B.A."/>
            <person name="Titball R.W."/>
            <person name="Rood J.I."/>
            <person name="Melville S.B."/>
            <person name="Paulsen I.T."/>
        </authorList>
    </citation>
    <scope>NUCLEOTIDE SEQUENCE [LARGE SCALE GENOMIC DNA]</scope>
    <source>
        <strain evidence="3">ATCC 13124 / DSM 756 / JCM 1290 / NCIMB 6125 / NCTC 8237 / S 107 / Type A</strain>
    </source>
</reference>
<gene>
    <name evidence="2" type="ordered locus">CPF_1632</name>
</gene>
<dbReference type="PaxDb" id="195103-CPF_1632"/>
<evidence type="ECO:0000256" key="1">
    <source>
        <dbReference type="SAM" id="Phobius"/>
    </source>
</evidence>
<keyword evidence="1" id="KW-1133">Transmembrane helix</keyword>
<proteinExistence type="predicted"/>